<gene>
    <name evidence="1" type="ORF">HMF3257_02520</name>
</gene>
<dbReference type="RefSeq" id="WP_111340455.1">
    <property type="nucleotide sequence ID" value="NZ_QLII01000001.1"/>
</dbReference>
<keyword evidence="2" id="KW-1185">Reference proteome</keyword>
<organism evidence="1 2">
    <name type="scientific">Spirosoma telluris</name>
    <dbReference type="NCBI Taxonomy" id="2183553"/>
    <lineage>
        <taxon>Bacteria</taxon>
        <taxon>Pseudomonadati</taxon>
        <taxon>Bacteroidota</taxon>
        <taxon>Cytophagia</taxon>
        <taxon>Cytophagales</taxon>
        <taxon>Cytophagaceae</taxon>
        <taxon>Spirosoma</taxon>
    </lineage>
</organism>
<sequence>MNELNQADKTLHSLAQLIALTGMQWLPLLTDDSQTNMDWNSQLHRLEGRQFAYQGQQVRLVIDIEAFALQFIDDQEQVLTSFSPENKTPVNATTWWKNQMQTWGVSEIRGLNYKLGQDPIEFQTTYKSTGLSTWNHWRTIANAALHELTNWSGRESEVRIWPHHFDTGVYYSLPDINGQENAAIWAGYAIADALCDEPYFYLSGYNSAQPIDFASAPALSVGEWRNTSDWKGALLPISASSNAESIAVFFRESYSWLDKQLLDR</sequence>
<reference evidence="1 2" key="1">
    <citation type="submission" date="2018-06" db="EMBL/GenBank/DDBJ databases">
        <title>Spirosoma sp. HMF3257 Genome sequencing and assembly.</title>
        <authorList>
            <person name="Kang H."/>
            <person name="Cha I."/>
            <person name="Kim H."/>
            <person name="Kang J."/>
            <person name="Joh K."/>
        </authorList>
    </citation>
    <scope>NUCLEOTIDE SEQUENCE [LARGE SCALE GENOMIC DNA]</scope>
    <source>
        <strain evidence="1 2">HMF3257</strain>
    </source>
</reference>
<evidence type="ECO:0000313" key="1">
    <source>
        <dbReference type="EMBL" id="RAI73576.1"/>
    </source>
</evidence>
<evidence type="ECO:0000313" key="2">
    <source>
        <dbReference type="Proteomes" id="UP000249016"/>
    </source>
</evidence>
<dbReference type="OrthoDB" id="1158385at2"/>
<dbReference type="Proteomes" id="UP000249016">
    <property type="component" value="Unassembled WGS sequence"/>
</dbReference>
<proteinExistence type="predicted"/>
<name>A0A327NHT0_9BACT</name>
<dbReference type="AlphaFoldDB" id="A0A327NHT0"/>
<accession>A0A327NHT0</accession>
<comment type="caution">
    <text evidence="1">The sequence shown here is derived from an EMBL/GenBank/DDBJ whole genome shotgun (WGS) entry which is preliminary data.</text>
</comment>
<dbReference type="EMBL" id="QLII01000001">
    <property type="protein sequence ID" value="RAI73576.1"/>
    <property type="molecule type" value="Genomic_DNA"/>
</dbReference>
<protein>
    <submittedName>
        <fullName evidence="1">Uncharacterized protein</fullName>
    </submittedName>
</protein>